<dbReference type="Pfam" id="PF12728">
    <property type="entry name" value="HTH_17"/>
    <property type="match status" value="1"/>
</dbReference>
<reference evidence="2 3" key="1">
    <citation type="submission" date="2019-03" db="EMBL/GenBank/DDBJ databases">
        <title>Genomics of glacier-inhabiting Cryobacterium strains.</title>
        <authorList>
            <person name="Liu Q."/>
            <person name="Xin Y.-H."/>
        </authorList>
    </citation>
    <scope>NUCLEOTIDE SEQUENCE [LARGE SCALE GENOMIC DNA]</scope>
    <source>
        <strain evidence="2 3">TMT2-48-2</strain>
    </source>
</reference>
<keyword evidence="3" id="KW-1185">Reference proteome</keyword>
<dbReference type="RefSeq" id="WP_134369594.1">
    <property type="nucleotide sequence ID" value="NZ_SOGN01000035.1"/>
</dbReference>
<evidence type="ECO:0000313" key="2">
    <source>
        <dbReference type="EMBL" id="TFC81163.1"/>
    </source>
</evidence>
<dbReference type="EMBL" id="SOGN01000035">
    <property type="protein sequence ID" value="TFC81163.1"/>
    <property type="molecule type" value="Genomic_DNA"/>
</dbReference>
<dbReference type="AlphaFoldDB" id="A0A4R8XQZ8"/>
<keyword evidence="2" id="KW-0238">DNA-binding</keyword>
<dbReference type="GO" id="GO:0003677">
    <property type="term" value="F:DNA binding"/>
    <property type="evidence" value="ECO:0007669"/>
    <property type="project" value="UniProtKB-KW"/>
</dbReference>
<feature type="domain" description="Helix-turn-helix" evidence="1">
    <location>
        <begin position="12"/>
        <end position="61"/>
    </location>
</feature>
<comment type="caution">
    <text evidence="2">The sequence shown here is derived from an EMBL/GenBank/DDBJ whole genome shotgun (WGS) entry which is preliminary data.</text>
</comment>
<dbReference type="SUPFAM" id="SSF46955">
    <property type="entry name" value="Putative DNA-binding domain"/>
    <property type="match status" value="1"/>
</dbReference>
<gene>
    <name evidence="2" type="ORF">E3T23_06605</name>
</gene>
<sequence>MTFPQTPDRPRLLRPDDAARYLSRSAAALAQLRYRGTGPKYVKTGRLVRYRLADLEAWATAGERTTT</sequence>
<accession>A0A4R8XQZ8</accession>
<proteinExistence type="predicted"/>
<dbReference type="InterPro" id="IPR041657">
    <property type="entry name" value="HTH_17"/>
</dbReference>
<dbReference type="InterPro" id="IPR009061">
    <property type="entry name" value="DNA-bd_dom_put_sf"/>
</dbReference>
<dbReference type="Proteomes" id="UP000298433">
    <property type="component" value="Unassembled WGS sequence"/>
</dbReference>
<dbReference type="OrthoDB" id="5524782at2"/>
<organism evidence="2 3">
    <name type="scientific">Cryobacterium cheniae</name>
    <dbReference type="NCBI Taxonomy" id="1259262"/>
    <lineage>
        <taxon>Bacteria</taxon>
        <taxon>Bacillati</taxon>
        <taxon>Actinomycetota</taxon>
        <taxon>Actinomycetes</taxon>
        <taxon>Micrococcales</taxon>
        <taxon>Microbacteriaceae</taxon>
        <taxon>Cryobacterium</taxon>
    </lineage>
</organism>
<name>A0A4R8XQZ8_9MICO</name>
<protein>
    <submittedName>
        <fullName evidence="2">DNA-binding protein</fullName>
    </submittedName>
</protein>
<evidence type="ECO:0000259" key="1">
    <source>
        <dbReference type="Pfam" id="PF12728"/>
    </source>
</evidence>
<evidence type="ECO:0000313" key="3">
    <source>
        <dbReference type="Proteomes" id="UP000298433"/>
    </source>
</evidence>